<evidence type="ECO:0000313" key="2">
    <source>
        <dbReference type="EMBL" id="KAK5972032.1"/>
    </source>
</evidence>
<feature type="compositionally biased region" description="Basic and acidic residues" evidence="1">
    <location>
        <begin position="143"/>
        <end position="156"/>
    </location>
</feature>
<keyword evidence="3" id="KW-1185">Reference proteome</keyword>
<feature type="compositionally biased region" description="Pro residues" evidence="1">
    <location>
        <begin position="199"/>
        <end position="208"/>
    </location>
</feature>
<feature type="region of interest" description="Disordered" evidence="1">
    <location>
        <begin position="52"/>
        <end position="100"/>
    </location>
</feature>
<evidence type="ECO:0000256" key="1">
    <source>
        <dbReference type="SAM" id="MobiDB-lite"/>
    </source>
</evidence>
<accession>A0AAN8IJV6</accession>
<dbReference type="Proteomes" id="UP001331761">
    <property type="component" value="Unassembled WGS sequence"/>
</dbReference>
<feature type="compositionally biased region" description="Pro residues" evidence="1">
    <location>
        <begin position="304"/>
        <end position="321"/>
    </location>
</feature>
<evidence type="ECO:0000313" key="3">
    <source>
        <dbReference type="Proteomes" id="UP001331761"/>
    </source>
</evidence>
<protein>
    <submittedName>
        <fullName evidence="2">Uncharacterized protein</fullName>
    </submittedName>
</protein>
<dbReference type="PANTHER" id="PTHR37439:SF2">
    <property type="entry name" value="SECRETED PROTEIN"/>
    <property type="match status" value="1"/>
</dbReference>
<feature type="compositionally biased region" description="Pro residues" evidence="1">
    <location>
        <begin position="424"/>
        <end position="458"/>
    </location>
</feature>
<dbReference type="EMBL" id="WIXE01017096">
    <property type="protein sequence ID" value="KAK5972032.1"/>
    <property type="molecule type" value="Genomic_DNA"/>
</dbReference>
<reference evidence="2 3" key="1">
    <citation type="submission" date="2019-10" db="EMBL/GenBank/DDBJ databases">
        <title>Assembly and Annotation for the nematode Trichostrongylus colubriformis.</title>
        <authorList>
            <person name="Martin J."/>
        </authorList>
    </citation>
    <scope>NUCLEOTIDE SEQUENCE [LARGE SCALE GENOMIC DNA]</scope>
    <source>
        <strain evidence="2">G859</strain>
        <tissue evidence="2">Whole worm</tissue>
    </source>
</reference>
<sequence length="518" mass="56157">MSICKLDANPLLNCFLMKGETIERLTDLVWLPVIVVSTTVLTLLICDSKAPRFDDDDPDSAANKAKRAAREKAKREAREEELKRQEGLKKGEFRQMDPNETVNEVASNWGAAAAMAKARGDDQKYFEPPKQVGSDTPITPESGESKESKESREKKQQPAPAPAKFRPRDDNETVNEVVSNWGAAQAMLQKKEGGALPAKSPPPPPQAPPLQARPKGPPKGFRAADDNETVNEVVSNWGAAQAMLQKNQPPPKPPPPPPPPPPQPQKPPAPPAGMAKFRPRDDNETVNEVVSNWGAAAAMMQKKQPPPRPPPPPPPPPPQPQRPAAAPPAAAKFRPRDDNETVNEVVSNWGAAAAMLQKKQIPTPQPPQPQRPLPAPAVMPKPATPRPPPQPKPLPRGFRAADDNETVNEVVSNWGAAQAMLQKKPPPPRSSPGPPPAPAVPARPAASRPPPQPKPPPRGFRAADDNETVNEVVSNWGAAQAMMQNYQKGCEQFHMVYESAGYTLVSDQERAYVQSVFN</sequence>
<gene>
    <name evidence="2" type="ORF">GCK32_006036</name>
</gene>
<dbReference type="PANTHER" id="PTHR37439">
    <property type="entry name" value="PROTEIN CBG25991-RELATED"/>
    <property type="match status" value="1"/>
</dbReference>
<name>A0AAN8IJV6_TRICO</name>
<feature type="compositionally biased region" description="Pro residues" evidence="1">
    <location>
        <begin position="363"/>
        <end position="394"/>
    </location>
</feature>
<feature type="region of interest" description="Disordered" evidence="1">
    <location>
        <begin position="356"/>
        <end position="466"/>
    </location>
</feature>
<dbReference type="PRINTS" id="PR01217">
    <property type="entry name" value="PRICHEXTENSN"/>
</dbReference>
<comment type="caution">
    <text evidence="2">The sequence shown here is derived from an EMBL/GenBank/DDBJ whole genome shotgun (WGS) entry which is preliminary data.</text>
</comment>
<proteinExistence type="predicted"/>
<feature type="compositionally biased region" description="Basic and acidic residues" evidence="1">
    <location>
        <begin position="68"/>
        <end position="97"/>
    </location>
</feature>
<dbReference type="AlphaFoldDB" id="A0AAN8IJV6"/>
<feature type="compositionally biased region" description="Pro residues" evidence="1">
    <location>
        <begin position="248"/>
        <end position="271"/>
    </location>
</feature>
<feature type="compositionally biased region" description="Low complexity" evidence="1">
    <location>
        <begin position="322"/>
        <end position="331"/>
    </location>
</feature>
<organism evidence="2 3">
    <name type="scientific">Trichostrongylus colubriformis</name>
    <name type="common">Black scour worm</name>
    <dbReference type="NCBI Taxonomy" id="6319"/>
    <lineage>
        <taxon>Eukaryota</taxon>
        <taxon>Metazoa</taxon>
        <taxon>Ecdysozoa</taxon>
        <taxon>Nematoda</taxon>
        <taxon>Chromadorea</taxon>
        <taxon>Rhabditida</taxon>
        <taxon>Rhabditina</taxon>
        <taxon>Rhabditomorpha</taxon>
        <taxon>Strongyloidea</taxon>
        <taxon>Trichostrongylidae</taxon>
        <taxon>Trichostrongylus</taxon>
    </lineage>
</organism>
<feature type="region of interest" description="Disordered" evidence="1">
    <location>
        <begin position="120"/>
        <end position="340"/>
    </location>
</feature>